<dbReference type="InterPro" id="IPR036465">
    <property type="entry name" value="vWFA_dom_sf"/>
</dbReference>
<dbReference type="Pfam" id="PF18934">
    <property type="entry name" value="DUF5682"/>
    <property type="match status" value="1"/>
</dbReference>
<feature type="compositionally biased region" description="Basic and acidic residues" evidence="1">
    <location>
        <begin position="800"/>
        <end position="814"/>
    </location>
</feature>
<dbReference type="RefSeq" id="WP_239160068.1">
    <property type="nucleotide sequence ID" value="NZ_BOPH01000022.1"/>
</dbReference>
<dbReference type="Pfam" id="PF05762">
    <property type="entry name" value="VWA_CoxE"/>
    <property type="match status" value="1"/>
</dbReference>
<dbReference type="Proteomes" id="UP000635606">
    <property type="component" value="Unassembled WGS sequence"/>
</dbReference>
<organism evidence="2 3">
    <name type="scientific">Virgisporangium ochraceum</name>
    <dbReference type="NCBI Taxonomy" id="65505"/>
    <lineage>
        <taxon>Bacteria</taxon>
        <taxon>Bacillati</taxon>
        <taxon>Actinomycetota</taxon>
        <taxon>Actinomycetes</taxon>
        <taxon>Micromonosporales</taxon>
        <taxon>Micromonosporaceae</taxon>
        <taxon>Virgisporangium</taxon>
    </lineage>
</organism>
<protein>
    <recommendedName>
        <fullName evidence="4">VWA containing CoxE family protein</fullName>
    </recommendedName>
</protein>
<dbReference type="InterPro" id="IPR008912">
    <property type="entry name" value="Uncharacterised_CoxE"/>
</dbReference>
<dbReference type="EMBL" id="BOPH01000022">
    <property type="protein sequence ID" value="GIJ66923.1"/>
    <property type="molecule type" value="Genomic_DNA"/>
</dbReference>
<dbReference type="PANTHER" id="PTHR30634:SF7">
    <property type="entry name" value="VWA DOMAIN-CONTAINING PROTEIN"/>
    <property type="match status" value="1"/>
</dbReference>
<dbReference type="Gene3D" id="3.40.50.410">
    <property type="entry name" value="von Willebrand factor, type A domain"/>
    <property type="match status" value="1"/>
</dbReference>
<keyword evidence="3" id="KW-1185">Reference proteome</keyword>
<feature type="region of interest" description="Disordered" evidence="1">
    <location>
        <begin position="786"/>
        <end position="814"/>
    </location>
</feature>
<sequence length="1179" mass="122649">MAPSKADASAATDGLELPDEALARLAGSTAPFLIGVRHHSPVLAAAVPALLDAFAPDLLLIELPEELGGWLRWLGDPATVAPVALGAATDDGRGGLAFYPFADFSPELAAVRWAVRNGVEVATCDLPLGDPAWAAPGEPGADPTAVDSLTARLRETQTGRADDDLWDRLVEAAAPGCTPEQVRRAALAVGWAIRRDAGTVSAVDAARERWMRGRAASAGDRRVAMVVGAFHAPALLAPADPARGPASPGLRSAAIGATREGGASKARGPARAEASAESTVTSLVPYEFGLLDSRSGYGSGIRDPGWQQDVYECGAGPAALEKLAVAYAVRVSAGLRAAGHPAGPAEAREAARLAIDLARLRGLPAPGRGELVEAIETVFAHGEVLGRGRAVAEAMHAVFVGDRFGRLAPGTPESGLVPAVLAELRRARLPGENTPARSLRLDPLRSTVDRGREVLLRRLAACGVRYGVLRDSGGIGESLTTVWDVGWTAQVRATIAVAGMRGVTLVQATEGTLALARRAEVAEGGPTPAEAVAGLAVAAACGLPAMTATRVDDVGRIVATVGTLRDIITAITETERIARGHVPGTPEPPPGLAALVDALDAAAVREVDGLAGAQTVDGARALVEVVQRAEGTGRLLRLHASLRRLGVDGGPLIRGAAGAVSVLCGLETPAAFGERLASWLDAPGDDLVRLLAGALVAAGPLLATGGAALTPLLDRVESLPDDEFVRRLPAVRGGFDALSPAARERLLATVRERGTDLAGDDLDRDPPVAAVGYDLAGRAAVTGLFPDGSTVDGRASRSTVEGEPRRPRPHDGARLSTADRWRLVLGRHRSGTGGAAAGRLARALDELYGAGHGEGSQTIGGSGGGRAARYPDVRHWRDELDELYGADVCQEVLGRAAASGRLDAVLELDTERARPSVDLLHTVLSLAGALPEKELARLRPLANRITKELAEKLATQMRPALNGLTVPRPTRRPGGRLDLAATVRANLATARRDDDGRVLVIPERPVFRGRARRSMDWRVIVLVDVSGSMEPSTVWAALTGSVLAAVPALTTHFVTFSTEVVDLSDHLTDPLALLLEVRVGGGTHIAAALRHARTLVKVPARTMIIVVSDFEEGYPVANLLAETRALAESGCRLLGCASLDDQARPRYAVGVAEQLTAAGMPVAALSPLRLARWVAEQVS</sequence>
<accession>A0A8J3ZS04</accession>
<dbReference type="InterPro" id="IPR050458">
    <property type="entry name" value="LolB"/>
</dbReference>
<dbReference type="InterPro" id="IPR043737">
    <property type="entry name" value="DUF5682"/>
</dbReference>
<comment type="caution">
    <text evidence="2">The sequence shown here is derived from an EMBL/GenBank/DDBJ whole genome shotgun (WGS) entry which is preliminary data.</text>
</comment>
<evidence type="ECO:0000256" key="1">
    <source>
        <dbReference type="SAM" id="MobiDB-lite"/>
    </source>
</evidence>
<evidence type="ECO:0000313" key="3">
    <source>
        <dbReference type="Proteomes" id="UP000635606"/>
    </source>
</evidence>
<proteinExistence type="predicted"/>
<evidence type="ECO:0008006" key="4">
    <source>
        <dbReference type="Google" id="ProtNLM"/>
    </source>
</evidence>
<evidence type="ECO:0000313" key="2">
    <source>
        <dbReference type="EMBL" id="GIJ66923.1"/>
    </source>
</evidence>
<reference evidence="2" key="1">
    <citation type="submission" date="2021-01" db="EMBL/GenBank/DDBJ databases">
        <title>Whole genome shotgun sequence of Virgisporangium ochraceum NBRC 16418.</title>
        <authorList>
            <person name="Komaki H."/>
            <person name="Tamura T."/>
        </authorList>
    </citation>
    <scope>NUCLEOTIDE SEQUENCE</scope>
    <source>
        <strain evidence="2">NBRC 16418</strain>
    </source>
</reference>
<dbReference type="PANTHER" id="PTHR30634">
    <property type="entry name" value="OUTER MEMBRANE LOLAB LIPOPROTEIN INSERTION APPARATUS"/>
    <property type="match status" value="1"/>
</dbReference>
<gene>
    <name evidence="2" type="ORF">Voc01_018400</name>
</gene>
<dbReference type="SUPFAM" id="SSF53300">
    <property type="entry name" value="vWA-like"/>
    <property type="match status" value="1"/>
</dbReference>
<name>A0A8J3ZS04_9ACTN</name>
<dbReference type="AlphaFoldDB" id="A0A8J3ZS04"/>